<dbReference type="Proteomes" id="UP001642464">
    <property type="component" value="Unassembled WGS sequence"/>
</dbReference>
<feature type="region of interest" description="Disordered" evidence="1">
    <location>
        <begin position="50"/>
        <end position="80"/>
    </location>
</feature>
<comment type="caution">
    <text evidence="2">The sequence shown here is derived from an EMBL/GenBank/DDBJ whole genome shotgun (WGS) entry which is preliminary data.</text>
</comment>
<protein>
    <submittedName>
        <fullName evidence="2">Uncharacterized protein</fullName>
    </submittedName>
</protein>
<sequence length="230" mass="25691">MQRSMAELLTLMDCDVTGSDSPSGDFVGDASSLECEHLERVERDVETQIEIQNEQKESKEPAQCLGWRPRSEESPNDSVEVNDVYNLQLREEAECEEEGLRPEQEPEAPSISEEEFVANSASPLEVALDGLAVSWRRRLRRCLSEELLRELEQAESRPRWGQLWAKKKATEEELSLSDISGLLDEPDVLKEWPVPEGEVAELLAELAKGGSVDPGDYWASSCLGFGRLAG</sequence>
<name>A0ABP0LL21_9DINO</name>
<evidence type="ECO:0000256" key="1">
    <source>
        <dbReference type="SAM" id="MobiDB-lite"/>
    </source>
</evidence>
<reference evidence="2 3" key="1">
    <citation type="submission" date="2024-02" db="EMBL/GenBank/DDBJ databases">
        <authorList>
            <person name="Chen Y."/>
            <person name="Shah S."/>
            <person name="Dougan E. K."/>
            <person name="Thang M."/>
            <person name="Chan C."/>
        </authorList>
    </citation>
    <scope>NUCLEOTIDE SEQUENCE [LARGE SCALE GENOMIC DNA]</scope>
</reference>
<evidence type="ECO:0000313" key="3">
    <source>
        <dbReference type="Proteomes" id="UP001642464"/>
    </source>
</evidence>
<organism evidence="2 3">
    <name type="scientific">Durusdinium trenchii</name>
    <dbReference type="NCBI Taxonomy" id="1381693"/>
    <lineage>
        <taxon>Eukaryota</taxon>
        <taxon>Sar</taxon>
        <taxon>Alveolata</taxon>
        <taxon>Dinophyceae</taxon>
        <taxon>Suessiales</taxon>
        <taxon>Symbiodiniaceae</taxon>
        <taxon>Durusdinium</taxon>
    </lineage>
</organism>
<accession>A0ABP0LL21</accession>
<evidence type="ECO:0000313" key="2">
    <source>
        <dbReference type="EMBL" id="CAK9039037.1"/>
    </source>
</evidence>
<gene>
    <name evidence="2" type="ORF">SCF082_LOCUS22876</name>
</gene>
<keyword evidence="3" id="KW-1185">Reference proteome</keyword>
<dbReference type="EMBL" id="CAXAMM010016535">
    <property type="protein sequence ID" value="CAK9039037.1"/>
    <property type="molecule type" value="Genomic_DNA"/>
</dbReference>
<proteinExistence type="predicted"/>